<dbReference type="Proteomes" id="UP001286456">
    <property type="component" value="Unassembled WGS sequence"/>
</dbReference>
<name>A0AAE0MKQ9_9PEZI</name>
<accession>A0AAE0MKQ9</accession>
<gene>
    <name evidence="2" type="ORF">B0T19DRAFT_407277</name>
</gene>
<organism evidence="2 3">
    <name type="scientific">Cercophora scortea</name>
    <dbReference type="NCBI Taxonomy" id="314031"/>
    <lineage>
        <taxon>Eukaryota</taxon>
        <taxon>Fungi</taxon>
        <taxon>Dikarya</taxon>
        <taxon>Ascomycota</taxon>
        <taxon>Pezizomycotina</taxon>
        <taxon>Sordariomycetes</taxon>
        <taxon>Sordariomycetidae</taxon>
        <taxon>Sordariales</taxon>
        <taxon>Lasiosphaeriaceae</taxon>
        <taxon>Cercophora</taxon>
    </lineage>
</organism>
<evidence type="ECO:0000313" key="3">
    <source>
        <dbReference type="Proteomes" id="UP001286456"/>
    </source>
</evidence>
<evidence type="ECO:0000256" key="1">
    <source>
        <dbReference type="SAM" id="MobiDB-lite"/>
    </source>
</evidence>
<reference evidence="2" key="1">
    <citation type="journal article" date="2023" name="Mol. Phylogenet. Evol.">
        <title>Genome-scale phylogeny and comparative genomics of the fungal order Sordariales.</title>
        <authorList>
            <person name="Hensen N."/>
            <person name="Bonometti L."/>
            <person name="Westerberg I."/>
            <person name="Brannstrom I.O."/>
            <person name="Guillou S."/>
            <person name="Cros-Aarteil S."/>
            <person name="Calhoun S."/>
            <person name="Haridas S."/>
            <person name="Kuo A."/>
            <person name="Mondo S."/>
            <person name="Pangilinan J."/>
            <person name="Riley R."/>
            <person name="LaButti K."/>
            <person name="Andreopoulos B."/>
            <person name="Lipzen A."/>
            <person name="Chen C."/>
            <person name="Yan M."/>
            <person name="Daum C."/>
            <person name="Ng V."/>
            <person name="Clum A."/>
            <person name="Steindorff A."/>
            <person name="Ohm R.A."/>
            <person name="Martin F."/>
            <person name="Silar P."/>
            <person name="Natvig D.O."/>
            <person name="Lalanne C."/>
            <person name="Gautier V."/>
            <person name="Ament-Velasquez S.L."/>
            <person name="Kruys A."/>
            <person name="Hutchinson M.I."/>
            <person name="Powell A.J."/>
            <person name="Barry K."/>
            <person name="Miller A.N."/>
            <person name="Grigoriev I.V."/>
            <person name="Debuchy R."/>
            <person name="Gladieux P."/>
            <person name="Hiltunen Thoren M."/>
            <person name="Johannesson H."/>
        </authorList>
    </citation>
    <scope>NUCLEOTIDE SEQUENCE</scope>
    <source>
        <strain evidence="2">SMH4131-1</strain>
    </source>
</reference>
<dbReference type="EMBL" id="JAUEPO010000001">
    <property type="protein sequence ID" value="KAK3335720.1"/>
    <property type="molecule type" value="Genomic_DNA"/>
</dbReference>
<evidence type="ECO:0000313" key="2">
    <source>
        <dbReference type="EMBL" id="KAK3335720.1"/>
    </source>
</evidence>
<feature type="compositionally biased region" description="Acidic residues" evidence="1">
    <location>
        <begin position="34"/>
        <end position="44"/>
    </location>
</feature>
<proteinExistence type="predicted"/>
<sequence>MKFTPIKVRGKKGARKQAWKPPNPEQFKRKRAQEEEDDEMEEGQENNNESHQPQRRRRRVKTKKPAALIEQLPVEILERIFLMSENLNFPRSSLRIGYFLSHASFLSELIVDAFTPTWDLWFGCPKWQIQSYHGYAEDHARIGGNPNFQTTVLACRWMNISLILNAQQIWYRRHGRGRCFEHREDWLSGGDGCVEDDEPPPVGPHVVGEGGFDHGRNVMDCFEADWGSFRNMELDFYLLFGYLEHREMHKAGYFDMHPLTRIPSHLLTGTLLDLDKAKWLYWCVRGGAQLSPDQTWELTKRGYERIMALEDAELAKQFLCLFAILDVFGGKHWPQFLIDEKLDEVKQHSPLSPSPSLPNSRRKLWTAAWFFLHPRYRNPDRSWNLSRLYD</sequence>
<feature type="compositionally biased region" description="Basic residues" evidence="1">
    <location>
        <begin position="53"/>
        <end position="63"/>
    </location>
</feature>
<protein>
    <submittedName>
        <fullName evidence="2">Uncharacterized protein</fullName>
    </submittedName>
</protein>
<dbReference type="AlphaFoldDB" id="A0AAE0MKQ9"/>
<keyword evidence="3" id="KW-1185">Reference proteome</keyword>
<comment type="caution">
    <text evidence="2">The sequence shown here is derived from an EMBL/GenBank/DDBJ whole genome shotgun (WGS) entry which is preliminary data.</text>
</comment>
<reference evidence="2" key="2">
    <citation type="submission" date="2023-06" db="EMBL/GenBank/DDBJ databases">
        <authorList>
            <consortium name="Lawrence Berkeley National Laboratory"/>
            <person name="Haridas S."/>
            <person name="Hensen N."/>
            <person name="Bonometti L."/>
            <person name="Westerberg I."/>
            <person name="Brannstrom I.O."/>
            <person name="Guillou S."/>
            <person name="Cros-Aarteil S."/>
            <person name="Calhoun S."/>
            <person name="Kuo A."/>
            <person name="Mondo S."/>
            <person name="Pangilinan J."/>
            <person name="Riley R."/>
            <person name="Labutti K."/>
            <person name="Andreopoulos B."/>
            <person name="Lipzen A."/>
            <person name="Chen C."/>
            <person name="Yanf M."/>
            <person name="Daum C."/>
            <person name="Ng V."/>
            <person name="Clum A."/>
            <person name="Steindorff A."/>
            <person name="Ohm R."/>
            <person name="Martin F."/>
            <person name="Silar P."/>
            <person name="Natvig D."/>
            <person name="Lalanne C."/>
            <person name="Gautier V."/>
            <person name="Ament-Velasquez S.L."/>
            <person name="Kruys A."/>
            <person name="Hutchinson M.I."/>
            <person name="Powell A.J."/>
            <person name="Barry K."/>
            <person name="Miller A.N."/>
            <person name="Grigoriev I.V."/>
            <person name="Debuchy R."/>
            <person name="Gladieux P."/>
            <person name="Thoren M.H."/>
            <person name="Johannesson H."/>
        </authorList>
    </citation>
    <scope>NUCLEOTIDE SEQUENCE</scope>
    <source>
        <strain evidence="2">SMH4131-1</strain>
    </source>
</reference>
<feature type="region of interest" description="Disordered" evidence="1">
    <location>
        <begin position="1"/>
        <end position="63"/>
    </location>
</feature>
<feature type="compositionally biased region" description="Basic residues" evidence="1">
    <location>
        <begin position="8"/>
        <end position="18"/>
    </location>
</feature>